<keyword evidence="2" id="KW-1185">Reference proteome</keyword>
<name>A0A368FJF3_ANCCA</name>
<dbReference type="Proteomes" id="UP000252519">
    <property type="component" value="Unassembled WGS sequence"/>
</dbReference>
<comment type="caution">
    <text evidence="1">The sequence shown here is derived from an EMBL/GenBank/DDBJ whole genome shotgun (WGS) entry which is preliminary data.</text>
</comment>
<dbReference type="InterPro" id="IPR027267">
    <property type="entry name" value="AH/BAR_dom_sf"/>
</dbReference>
<dbReference type="Gene3D" id="1.20.1270.60">
    <property type="entry name" value="Arfaptin homology (AH) domain/BAR domain"/>
    <property type="match status" value="1"/>
</dbReference>
<evidence type="ECO:0000313" key="2">
    <source>
        <dbReference type="Proteomes" id="UP000252519"/>
    </source>
</evidence>
<dbReference type="OrthoDB" id="5793263at2759"/>
<reference evidence="1 2" key="1">
    <citation type="submission" date="2014-10" db="EMBL/GenBank/DDBJ databases">
        <title>Draft genome of the hookworm Ancylostoma caninum.</title>
        <authorList>
            <person name="Mitreva M."/>
        </authorList>
    </citation>
    <scope>NUCLEOTIDE SEQUENCE [LARGE SCALE GENOMIC DNA]</scope>
    <source>
        <strain evidence="1 2">Baltimore</strain>
    </source>
</reference>
<evidence type="ECO:0000313" key="1">
    <source>
        <dbReference type="EMBL" id="RCN31109.1"/>
    </source>
</evidence>
<organism evidence="1 2">
    <name type="scientific">Ancylostoma caninum</name>
    <name type="common">Dog hookworm</name>
    <dbReference type="NCBI Taxonomy" id="29170"/>
    <lineage>
        <taxon>Eukaryota</taxon>
        <taxon>Metazoa</taxon>
        <taxon>Ecdysozoa</taxon>
        <taxon>Nematoda</taxon>
        <taxon>Chromadorea</taxon>
        <taxon>Rhabditida</taxon>
        <taxon>Rhabditina</taxon>
        <taxon>Rhabditomorpha</taxon>
        <taxon>Strongyloidea</taxon>
        <taxon>Ancylostomatidae</taxon>
        <taxon>Ancylostomatinae</taxon>
        <taxon>Ancylostoma</taxon>
    </lineage>
</organism>
<accession>A0A368FJF3</accession>
<proteinExistence type="predicted"/>
<gene>
    <name evidence="1" type="ORF">ANCCAN_23112</name>
</gene>
<sequence>MRFKAAERIGIVEETKLEPTFEEGIKIVEAYRLGVDSALDGLEAMMQPNRHVVETGAIVAPTGQNPHELMSSACTKLKQFVSANSQVVTSLPYSEHCAFVRPVFEGDFVLKGRLDTIITSMNKMAEAERFAQTKG</sequence>
<dbReference type="EMBL" id="JOJR01001387">
    <property type="protein sequence ID" value="RCN31109.1"/>
    <property type="molecule type" value="Genomic_DNA"/>
</dbReference>
<dbReference type="AlphaFoldDB" id="A0A368FJF3"/>
<protein>
    <submittedName>
        <fullName evidence="1">Uncharacterized protein</fullName>
    </submittedName>
</protein>